<dbReference type="AlphaFoldDB" id="A0A438IPP0"/>
<dbReference type="EMBL" id="QGNW01000091">
    <property type="protein sequence ID" value="RVW98687.1"/>
    <property type="molecule type" value="Genomic_DNA"/>
</dbReference>
<reference evidence="2 3" key="1">
    <citation type="journal article" date="2018" name="PLoS Genet.">
        <title>Population sequencing reveals clonal diversity and ancestral inbreeding in the grapevine cultivar Chardonnay.</title>
        <authorList>
            <person name="Roach M.J."/>
            <person name="Johnson D.L."/>
            <person name="Bohlmann J."/>
            <person name="van Vuuren H.J."/>
            <person name="Jones S.J."/>
            <person name="Pretorius I.S."/>
            <person name="Schmidt S.A."/>
            <person name="Borneman A.R."/>
        </authorList>
    </citation>
    <scope>NUCLEOTIDE SEQUENCE [LARGE SCALE GENOMIC DNA]</scope>
    <source>
        <strain evidence="3">cv. Chardonnay</strain>
        <tissue evidence="2">Leaf</tissue>
    </source>
</reference>
<evidence type="ECO:0000313" key="3">
    <source>
        <dbReference type="Proteomes" id="UP000288805"/>
    </source>
</evidence>
<keyword evidence="1" id="KW-0472">Membrane</keyword>
<protein>
    <submittedName>
        <fullName evidence="2">Uncharacterized protein</fullName>
    </submittedName>
</protein>
<keyword evidence="1" id="KW-1133">Transmembrane helix</keyword>
<evidence type="ECO:0000256" key="1">
    <source>
        <dbReference type="SAM" id="Phobius"/>
    </source>
</evidence>
<sequence>MITWVLLKPVQLMKSLVALFSVHIFHFLLQIEGYLRHQNLGPKNSWMNKIFGVGVVFIYLVQVATVNLSVFSMMDV</sequence>
<dbReference type="Proteomes" id="UP000288805">
    <property type="component" value="Unassembled WGS sequence"/>
</dbReference>
<gene>
    <name evidence="2" type="ORF">CK203_023953</name>
</gene>
<evidence type="ECO:0000313" key="2">
    <source>
        <dbReference type="EMBL" id="RVW98687.1"/>
    </source>
</evidence>
<feature type="transmembrane region" description="Helical" evidence="1">
    <location>
        <begin position="50"/>
        <end position="74"/>
    </location>
</feature>
<feature type="transmembrane region" description="Helical" evidence="1">
    <location>
        <begin position="12"/>
        <end position="29"/>
    </location>
</feature>
<organism evidence="2 3">
    <name type="scientific">Vitis vinifera</name>
    <name type="common">Grape</name>
    <dbReference type="NCBI Taxonomy" id="29760"/>
    <lineage>
        <taxon>Eukaryota</taxon>
        <taxon>Viridiplantae</taxon>
        <taxon>Streptophyta</taxon>
        <taxon>Embryophyta</taxon>
        <taxon>Tracheophyta</taxon>
        <taxon>Spermatophyta</taxon>
        <taxon>Magnoliopsida</taxon>
        <taxon>eudicotyledons</taxon>
        <taxon>Gunneridae</taxon>
        <taxon>Pentapetalae</taxon>
        <taxon>rosids</taxon>
        <taxon>Vitales</taxon>
        <taxon>Vitaceae</taxon>
        <taxon>Viteae</taxon>
        <taxon>Vitis</taxon>
    </lineage>
</organism>
<accession>A0A438IPP0</accession>
<keyword evidence="1" id="KW-0812">Transmembrane</keyword>
<name>A0A438IPP0_VITVI</name>
<proteinExistence type="predicted"/>
<comment type="caution">
    <text evidence="2">The sequence shown here is derived from an EMBL/GenBank/DDBJ whole genome shotgun (WGS) entry which is preliminary data.</text>
</comment>